<dbReference type="InterPro" id="IPR018253">
    <property type="entry name" value="DnaJ_domain_CS"/>
</dbReference>
<feature type="compositionally biased region" description="Low complexity" evidence="1">
    <location>
        <begin position="770"/>
        <end position="787"/>
    </location>
</feature>
<evidence type="ECO:0000313" key="4">
    <source>
        <dbReference type="Proteomes" id="UP001408356"/>
    </source>
</evidence>
<dbReference type="PROSITE" id="PS50076">
    <property type="entry name" value="DNAJ_2"/>
    <property type="match status" value="1"/>
</dbReference>
<feature type="region of interest" description="Disordered" evidence="1">
    <location>
        <begin position="566"/>
        <end position="632"/>
    </location>
</feature>
<dbReference type="CDD" id="cd06257">
    <property type="entry name" value="DnaJ"/>
    <property type="match status" value="1"/>
</dbReference>
<feature type="compositionally biased region" description="Low complexity" evidence="1">
    <location>
        <begin position="318"/>
        <end position="335"/>
    </location>
</feature>
<dbReference type="EMBL" id="JARVKF010000112">
    <property type="protein sequence ID" value="KAK9422720.1"/>
    <property type="molecule type" value="Genomic_DNA"/>
</dbReference>
<dbReference type="Proteomes" id="UP001408356">
    <property type="component" value="Unassembled WGS sequence"/>
</dbReference>
<feature type="region of interest" description="Disordered" evidence="1">
    <location>
        <begin position="647"/>
        <end position="800"/>
    </location>
</feature>
<dbReference type="SMART" id="SM00271">
    <property type="entry name" value="DnaJ"/>
    <property type="match status" value="1"/>
</dbReference>
<dbReference type="PRINTS" id="PR00625">
    <property type="entry name" value="JDOMAIN"/>
</dbReference>
<dbReference type="PROSITE" id="PS00636">
    <property type="entry name" value="DNAJ_1"/>
    <property type="match status" value="1"/>
</dbReference>
<organism evidence="3 4">
    <name type="scientific">Seiridium unicorne</name>
    <dbReference type="NCBI Taxonomy" id="138068"/>
    <lineage>
        <taxon>Eukaryota</taxon>
        <taxon>Fungi</taxon>
        <taxon>Dikarya</taxon>
        <taxon>Ascomycota</taxon>
        <taxon>Pezizomycotina</taxon>
        <taxon>Sordariomycetes</taxon>
        <taxon>Xylariomycetidae</taxon>
        <taxon>Amphisphaeriales</taxon>
        <taxon>Sporocadaceae</taxon>
        <taxon>Seiridium</taxon>
    </lineage>
</organism>
<dbReference type="PANTHER" id="PTHR44029:SF1">
    <property type="entry name" value="DNAJ HOMOLOG SUBFAMILY C MEMBER 21"/>
    <property type="match status" value="1"/>
</dbReference>
<dbReference type="Gene3D" id="1.10.287.110">
    <property type="entry name" value="DnaJ domain"/>
    <property type="match status" value="1"/>
</dbReference>
<feature type="compositionally biased region" description="Polar residues" evidence="1">
    <location>
        <begin position="77"/>
        <end position="88"/>
    </location>
</feature>
<name>A0ABR2V744_9PEZI</name>
<proteinExistence type="predicted"/>
<sequence length="972" mass="106044">MPKVDATRNYYADLQVTPSAPADEVKKQYRKLAMQWHPDRNRGREEEASKKFQVIQAAFEILTDPTLKRQYDEARNKANSRFPTSSGVRGNPWANAGSDFPPPPKRSGANAGTGSGTQPRPTPGAARYNNWSTRTPRASNASQKNDPSSAKAHYEAWTNMRNNTNPNAQRKPPPTPGRPPTSAARESKTSGSEGIPRTNSQRQKAQDSFGNSARRTGFTPRSPGPGDEPPVTNNNYFTTRTRTNIFPDEPASTARQNHRASAAPDPLAQFRDSFMDGRHSAPYATPGGEKTSLFGDGLNRAKSTRESGRDSGKEDADTSFPFPRQRSSSTPRSSSNDGGSEDSTKANAGVKSESRKAPTNSTPSTRFSDRYRPKSAETTQGSEGSGQASTTSKPNRKYSRIRESKYSLTGEVFATNGIPNQSAGGPSKYATSPCTTSAEHFCPTSVLQPAKSLRANTAARAAAKLYRDGAPSGAAEIDSSSLSPFEQVLRYNLDRVIRKKELSTQKVEAIRVQERKQYTSLDSNLRGGIDDNTNTYDSFGFPADPSTPGKRFASSSAENISTKFVDEQPEAWEFTAGGPSTEESHVPFTSRSQSGSRLGRQPSSKFNRRPVPPIPGANTAAPTNVAPEGTSTAGFSAAQWGEKIGSEHFVPQPSTSASASPTRRASSRKNSKPVKVTRGGSAGIVDEDDEIPTTTAGWQDVPKPPSGTQSPMAMDIDTPPIDKDSEALKRSQAHSARKIPVEPTRPEWRAGDANGNAEAPTQRPILSTDAAGTTASPSKSAPSTANPFAIHNGGSEDSEEFRANFSDFKKVEPFTDPQPTGLQSFADLKTTLPFESRASAQIPLERVQPIPHLEFPTAPVAPRLPPTMAVPGLRPNNTQWRKYAQDFYNYMEKWEAFNDKVLTHFAARQQEMKQRRQQVGRAWLEGAHGVDGASLYQAELEQDHDVRKQWMRTCDEHQSRVREFVTFRDRAK</sequence>
<accession>A0ABR2V744</accession>
<feature type="compositionally biased region" description="Polar residues" evidence="1">
    <location>
        <begin position="189"/>
        <end position="214"/>
    </location>
</feature>
<evidence type="ECO:0000313" key="3">
    <source>
        <dbReference type="EMBL" id="KAK9422720.1"/>
    </source>
</evidence>
<dbReference type="PANTHER" id="PTHR44029">
    <property type="entry name" value="DNAJ HOMOLOG SUBFAMILY C MEMBER 21"/>
    <property type="match status" value="1"/>
</dbReference>
<dbReference type="Pfam" id="PF00226">
    <property type="entry name" value="DnaJ"/>
    <property type="match status" value="1"/>
</dbReference>
<feature type="region of interest" description="Disordered" evidence="1">
    <location>
        <begin position="64"/>
        <end position="400"/>
    </location>
</feature>
<dbReference type="InterPro" id="IPR051964">
    <property type="entry name" value="Chaperone_stress_response"/>
</dbReference>
<feature type="compositionally biased region" description="Low complexity" evidence="1">
    <location>
        <begin position="590"/>
        <end position="604"/>
    </location>
</feature>
<feature type="compositionally biased region" description="Low complexity" evidence="1">
    <location>
        <begin position="653"/>
        <end position="664"/>
    </location>
</feature>
<evidence type="ECO:0000259" key="2">
    <source>
        <dbReference type="PROSITE" id="PS50076"/>
    </source>
</evidence>
<keyword evidence="4" id="KW-1185">Reference proteome</keyword>
<dbReference type="InterPro" id="IPR001623">
    <property type="entry name" value="DnaJ_domain"/>
</dbReference>
<feature type="compositionally biased region" description="Polar residues" evidence="1">
    <location>
        <begin position="110"/>
        <end position="119"/>
    </location>
</feature>
<feature type="compositionally biased region" description="Polar residues" evidence="1">
    <location>
        <begin position="357"/>
        <end position="366"/>
    </location>
</feature>
<feature type="region of interest" description="Disordered" evidence="1">
    <location>
        <begin position="536"/>
        <end position="555"/>
    </location>
</feature>
<protein>
    <submittedName>
        <fullName evidence="3">J domain-containing protein</fullName>
    </submittedName>
</protein>
<feature type="compositionally biased region" description="Polar residues" evidence="1">
    <location>
        <begin position="129"/>
        <end position="148"/>
    </location>
</feature>
<feature type="compositionally biased region" description="Low complexity" evidence="1">
    <location>
        <begin position="232"/>
        <end position="244"/>
    </location>
</feature>
<feature type="compositionally biased region" description="Polar residues" evidence="1">
    <location>
        <begin position="159"/>
        <end position="168"/>
    </location>
</feature>
<gene>
    <name evidence="3" type="ORF">SUNI508_00583</name>
</gene>
<feature type="compositionally biased region" description="Polar residues" evidence="1">
    <location>
        <begin position="376"/>
        <end position="393"/>
    </location>
</feature>
<comment type="caution">
    <text evidence="3">The sequence shown here is derived from an EMBL/GenBank/DDBJ whole genome shotgun (WGS) entry which is preliminary data.</text>
</comment>
<feature type="domain" description="J" evidence="2">
    <location>
        <begin position="9"/>
        <end position="75"/>
    </location>
</feature>
<feature type="compositionally biased region" description="Basic and acidic residues" evidence="1">
    <location>
        <begin position="303"/>
        <end position="316"/>
    </location>
</feature>
<evidence type="ECO:0000256" key="1">
    <source>
        <dbReference type="SAM" id="MobiDB-lite"/>
    </source>
</evidence>
<feature type="compositionally biased region" description="Basic and acidic residues" evidence="1">
    <location>
        <begin position="720"/>
        <end position="729"/>
    </location>
</feature>
<reference evidence="3 4" key="1">
    <citation type="journal article" date="2024" name="J. Plant Pathol.">
        <title>Sequence and assembly of the genome of Seiridium unicorne, isolate CBS 538.82, causal agent of cypress canker disease.</title>
        <authorList>
            <person name="Scali E."/>
            <person name="Rocca G.D."/>
            <person name="Danti R."/>
            <person name="Garbelotto M."/>
            <person name="Barberini S."/>
            <person name="Baroncelli R."/>
            <person name="Emiliani G."/>
        </authorList>
    </citation>
    <scope>NUCLEOTIDE SEQUENCE [LARGE SCALE GENOMIC DNA]</scope>
    <source>
        <strain evidence="3 4">BM-138-508</strain>
    </source>
</reference>
<dbReference type="InterPro" id="IPR036869">
    <property type="entry name" value="J_dom_sf"/>
</dbReference>
<feature type="compositionally biased region" description="Basic and acidic residues" evidence="1">
    <location>
        <begin position="66"/>
        <end position="76"/>
    </location>
</feature>
<dbReference type="SUPFAM" id="SSF46565">
    <property type="entry name" value="Chaperone J-domain"/>
    <property type="match status" value="1"/>
</dbReference>